<dbReference type="OrthoDB" id="432061at2759"/>
<protein>
    <submittedName>
        <fullName evidence="1">Uncharacterized protein</fullName>
    </submittedName>
</protein>
<dbReference type="AlphaFoldDB" id="A0A1Q9DZW5"/>
<organism evidence="1 2">
    <name type="scientific">Symbiodinium microadriaticum</name>
    <name type="common">Dinoflagellate</name>
    <name type="synonym">Zooxanthella microadriatica</name>
    <dbReference type="NCBI Taxonomy" id="2951"/>
    <lineage>
        <taxon>Eukaryota</taxon>
        <taxon>Sar</taxon>
        <taxon>Alveolata</taxon>
        <taxon>Dinophyceae</taxon>
        <taxon>Suessiales</taxon>
        <taxon>Symbiodiniaceae</taxon>
        <taxon>Symbiodinium</taxon>
    </lineage>
</organism>
<comment type="caution">
    <text evidence="1">The sequence shown here is derived from an EMBL/GenBank/DDBJ whole genome shotgun (WGS) entry which is preliminary data.</text>
</comment>
<name>A0A1Q9DZW5_SYMMI</name>
<evidence type="ECO:0000313" key="1">
    <source>
        <dbReference type="EMBL" id="OLQ00687.1"/>
    </source>
</evidence>
<dbReference type="Proteomes" id="UP000186817">
    <property type="component" value="Unassembled WGS sequence"/>
</dbReference>
<evidence type="ECO:0000313" key="2">
    <source>
        <dbReference type="Proteomes" id="UP000186817"/>
    </source>
</evidence>
<accession>A0A1Q9DZW5</accession>
<keyword evidence="2" id="KW-1185">Reference proteome</keyword>
<dbReference type="OMA" id="WHFNEAF"/>
<gene>
    <name evidence="1" type="ORF">AK812_SmicGene16625</name>
</gene>
<sequence>MNLKDIPIKNPYTYPSHLGPGSQWGKPFYPMGQECEKMNVPRSRGSNPLSLSATAAFQCQPNTRFERTVHKLHDPPSARSCIVSHNQDGLFMDSMSHYTKVGSKHLCDPRPDHPSALARGISVPSLHPWNERRALLKDPTPWHFNEAFTTSNDCYGLFYSSHMIKDPTVHRRNNFDWVRTKRKMK</sequence>
<proteinExistence type="predicted"/>
<dbReference type="EMBL" id="LSRX01000320">
    <property type="protein sequence ID" value="OLQ00687.1"/>
    <property type="molecule type" value="Genomic_DNA"/>
</dbReference>
<reference evidence="1 2" key="1">
    <citation type="submission" date="2016-02" db="EMBL/GenBank/DDBJ databases">
        <title>Genome analysis of coral dinoflagellate symbionts highlights evolutionary adaptations to a symbiotic lifestyle.</title>
        <authorList>
            <person name="Aranda M."/>
            <person name="Li Y."/>
            <person name="Liew Y.J."/>
            <person name="Baumgarten S."/>
            <person name="Simakov O."/>
            <person name="Wilson M."/>
            <person name="Piel J."/>
            <person name="Ashoor H."/>
            <person name="Bougouffa S."/>
            <person name="Bajic V.B."/>
            <person name="Ryu T."/>
            <person name="Ravasi T."/>
            <person name="Bayer T."/>
            <person name="Micklem G."/>
            <person name="Kim H."/>
            <person name="Bhak J."/>
            <person name="Lajeunesse T.C."/>
            <person name="Voolstra C.R."/>
        </authorList>
    </citation>
    <scope>NUCLEOTIDE SEQUENCE [LARGE SCALE GENOMIC DNA]</scope>
    <source>
        <strain evidence="1 2">CCMP2467</strain>
    </source>
</reference>